<keyword evidence="2" id="KW-1185">Reference proteome</keyword>
<gene>
    <name evidence="1" type="ORF">MENTE1834_LOCUS37633</name>
</gene>
<protein>
    <submittedName>
        <fullName evidence="1">Uncharacterized protein</fullName>
    </submittedName>
</protein>
<reference evidence="1" key="1">
    <citation type="submission" date="2023-11" db="EMBL/GenBank/DDBJ databases">
        <authorList>
            <person name="Poullet M."/>
        </authorList>
    </citation>
    <scope>NUCLEOTIDE SEQUENCE</scope>
    <source>
        <strain evidence="1">E1834</strain>
    </source>
</reference>
<evidence type="ECO:0000313" key="1">
    <source>
        <dbReference type="EMBL" id="CAK5089882.1"/>
    </source>
</evidence>
<dbReference type="EMBL" id="CAVMJV010000079">
    <property type="protein sequence ID" value="CAK5089882.1"/>
    <property type="molecule type" value="Genomic_DNA"/>
</dbReference>
<name>A0ACB1AEB8_MELEN</name>
<sequence length="99" mass="11522">MLQGCAETDFKKRNTKDEKAKVILKSERRKAKDETPKKTKIRRKTKRHTPVMLLRYAILHLFIFFSSYLMKKNFSLFPFSMALSPQKLFSLGPPSPGTT</sequence>
<accession>A0ACB1AEB8</accession>
<dbReference type="Proteomes" id="UP001497535">
    <property type="component" value="Unassembled WGS sequence"/>
</dbReference>
<organism evidence="1 2">
    <name type="scientific">Meloidogyne enterolobii</name>
    <name type="common">Root-knot nematode worm</name>
    <name type="synonym">Meloidogyne mayaguensis</name>
    <dbReference type="NCBI Taxonomy" id="390850"/>
    <lineage>
        <taxon>Eukaryota</taxon>
        <taxon>Metazoa</taxon>
        <taxon>Ecdysozoa</taxon>
        <taxon>Nematoda</taxon>
        <taxon>Chromadorea</taxon>
        <taxon>Rhabditida</taxon>
        <taxon>Tylenchina</taxon>
        <taxon>Tylenchomorpha</taxon>
        <taxon>Tylenchoidea</taxon>
        <taxon>Meloidogynidae</taxon>
        <taxon>Meloidogyninae</taxon>
        <taxon>Meloidogyne</taxon>
    </lineage>
</organism>
<evidence type="ECO:0000313" key="2">
    <source>
        <dbReference type="Proteomes" id="UP001497535"/>
    </source>
</evidence>
<proteinExistence type="predicted"/>
<comment type="caution">
    <text evidence="1">The sequence shown here is derived from an EMBL/GenBank/DDBJ whole genome shotgun (WGS) entry which is preliminary data.</text>
</comment>